<dbReference type="Pfam" id="PF00589">
    <property type="entry name" value="Phage_integrase"/>
    <property type="match status" value="1"/>
</dbReference>
<dbReference type="AlphaFoldDB" id="I3CK54"/>
<dbReference type="EMBL" id="JH600070">
    <property type="protein sequence ID" value="EIJ43997.1"/>
    <property type="molecule type" value="Genomic_DNA"/>
</dbReference>
<dbReference type="SUPFAM" id="SSF56349">
    <property type="entry name" value="DNA breaking-rejoining enzymes"/>
    <property type="match status" value="1"/>
</dbReference>
<dbReference type="PANTHER" id="PTHR30349">
    <property type="entry name" value="PHAGE INTEGRASE-RELATED"/>
    <property type="match status" value="1"/>
</dbReference>
<gene>
    <name evidence="8" type="ORF">BegalDRAFT_3173</name>
</gene>
<dbReference type="HOGENOM" id="CLU_027562_17_7_6"/>
<dbReference type="GO" id="GO:0003677">
    <property type="term" value="F:DNA binding"/>
    <property type="evidence" value="ECO:0007669"/>
    <property type="project" value="UniProtKB-UniRule"/>
</dbReference>
<dbReference type="InterPro" id="IPR010998">
    <property type="entry name" value="Integrase_recombinase_N"/>
</dbReference>
<sequence>MASITKRKNKQGYTVWTVRIRDKQNNISRTFTTLKEAVEFSENTQQQTVAQLIDLYINEAMNHKNPKTIKLQKPQLQYWRKALGHLSVKKCTAHDVIRARDALLRLGKKPPTANRYVQAISPVFTYAIDVLEWAQKHPVKAVKKYREQSRLRYLSPDEINRLLTVAKTTQYLYPIILIALTTGMRKGEIINLRWTDIDFTNRLVILHTTKNGDMRVINLSPTILEQLKELPKLSPYVFTGKTGHPYFLASSVWKNLLKQANIENFRFHDLRHTAASYLAMNGENAITIAEILGHKTLAMVQRYSHLSSEIRQKALDKLAKMWIK</sequence>
<dbReference type="GO" id="GO:0006310">
    <property type="term" value="P:DNA recombination"/>
    <property type="evidence" value="ECO:0007669"/>
    <property type="project" value="UniProtKB-KW"/>
</dbReference>
<dbReference type="STRING" id="395493.BegalDRAFT_3173"/>
<keyword evidence="2" id="KW-0229">DNA integration</keyword>
<dbReference type="PANTHER" id="PTHR30349:SF64">
    <property type="entry name" value="PROPHAGE INTEGRASE INTD-RELATED"/>
    <property type="match status" value="1"/>
</dbReference>
<comment type="similarity">
    <text evidence="1">Belongs to the 'phage' integrase family.</text>
</comment>
<evidence type="ECO:0000256" key="1">
    <source>
        <dbReference type="ARBA" id="ARBA00008857"/>
    </source>
</evidence>
<evidence type="ECO:0000313" key="9">
    <source>
        <dbReference type="Proteomes" id="UP000005744"/>
    </source>
</evidence>
<protein>
    <submittedName>
        <fullName evidence="8">Site-specific recombinase XerD</fullName>
    </submittedName>
</protein>
<dbReference type="Proteomes" id="UP000005744">
    <property type="component" value="Unassembled WGS sequence"/>
</dbReference>
<dbReference type="InterPro" id="IPR050090">
    <property type="entry name" value="Tyrosine_recombinase_XerCD"/>
</dbReference>
<evidence type="ECO:0000256" key="5">
    <source>
        <dbReference type="PROSITE-ProRule" id="PRU01248"/>
    </source>
</evidence>
<dbReference type="Pfam" id="PF24624">
    <property type="entry name" value="Int_N"/>
    <property type="match status" value="1"/>
</dbReference>
<keyword evidence="3 5" id="KW-0238">DNA-binding</keyword>
<dbReference type="Gene3D" id="1.10.443.10">
    <property type="entry name" value="Intergrase catalytic core"/>
    <property type="match status" value="1"/>
</dbReference>
<dbReference type="PROSITE" id="PS51898">
    <property type="entry name" value="TYR_RECOMBINASE"/>
    <property type="match status" value="1"/>
</dbReference>
<dbReference type="OrthoDB" id="9795573at2"/>
<reference evidence="8 9" key="1">
    <citation type="submission" date="2011-11" db="EMBL/GenBank/DDBJ databases">
        <title>Improved High-Quality Draft sequence of Beggiatoa alba B18lD.</title>
        <authorList>
            <consortium name="US DOE Joint Genome Institute"/>
            <person name="Lucas S."/>
            <person name="Han J."/>
            <person name="Lapidus A."/>
            <person name="Cheng J.-F."/>
            <person name="Goodwin L."/>
            <person name="Pitluck S."/>
            <person name="Peters L."/>
            <person name="Mikhailova N."/>
            <person name="Held B."/>
            <person name="Detter J.C."/>
            <person name="Han C."/>
            <person name="Tapia R."/>
            <person name="Land M."/>
            <person name="Hauser L."/>
            <person name="Kyrpides N."/>
            <person name="Ivanova N."/>
            <person name="Pagani I."/>
            <person name="Samuel K."/>
            <person name="Teske A."/>
            <person name="Mueller J."/>
            <person name="Woyke T."/>
        </authorList>
    </citation>
    <scope>NUCLEOTIDE SEQUENCE [LARGE SCALE GENOMIC DNA]</scope>
    <source>
        <strain evidence="8 9">B18LD</strain>
    </source>
</reference>
<evidence type="ECO:0000313" key="8">
    <source>
        <dbReference type="EMBL" id="EIJ43997.1"/>
    </source>
</evidence>
<feature type="domain" description="Tyr recombinase" evidence="6">
    <location>
        <begin position="149"/>
        <end position="316"/>
    </location>
</feature>
<proteinExistence type="inferred from homology"/>
<dbReference type="InterPro" id="IPR011010">
    <property type="entry name" value="DNA_brk_join_enz"/>
</dbReference>
<dbReference type="InterPro" id="IPR013762">
    <property type="entry name" value="Integrase-like_cat_sf"/>
</dbReference>
<keyword evidence="4" id="KW-0233">DNA recombination</keyword>
<evidence type="ECO:0000256" key="4">
    <source>
        <dbReference type="ARBA" id="ARBA00023172"/>
    </source>
</evidence>
<evidence type="ECO:0000256" key="3">
    <source>
        <dbReference type="ARBA" id="ARBA00023125"/>
    </source>
</evidence>
<evidence type="ECO:0000256" key="2">
    <source>
        <dbReference type="ARBA" id="ARBA00022908"/>
    </source>
</evidence>
<dbReference type="InterPro" id="IPR057084">
    <property type="entry name" value="Int_N"/>
</dbReference>
<organism evidence="8 9">
    <name type="scientific">Beggiatoa alba B18LD</name>
    <dbReference type="NCBI Taxonomy" id="395493"/>
    <lineage>
        <taxon>Bacteria</taxon>
        <taxon>Pseudomonadati</taxon>
        <taxon>Pseudomonadota</taxon>
        <taxon>Gammaproteobacteria</taxon>
        <taxon>Thiotrichales</taxon>
        <taxon>Thiotrichaceae</taxon>
        <taxon>Beggiatoa</taxon>
    </lineage>
</organism>
<evidence type="ECO:0000259" key="6">
    <source>
        <dbReference type="PROSITE" id="PS51898"/>
    </source>
</evidence>
<name>I3CK54_9GAMM</name>
<dbReference type="CDD" id="cd00796">
    <property type="entry name" value="INT_Rci_Hp1_C"/>
    <property type="match status" value="1"/>
</dbReference>
<dbReference type="RefSeq" id="WP_002691673.1">
    <property type="nucleotide sequence ID" value="NZ_JH600070.1"/>
</dbReference>
<keyword evidence="9" id="KW-1185">Reference proteome</keyword>
<feature type="domain" description="Core-binding (CB)" evidence="7">
    <location>
        <begin position="47"/>
        <end position="128"/>
    </location>
</feature>
<dbReference type="GO" id="GO:0015074">
    <property type="term" value="P:DNA integration"/>
    <property type="evidence" value="ECO:0007669"/>
    <property type="project" value="UniProtKB-KW"/>
</dbReference>
<dbReference type="InterPro" id="IPR002104">
    <property type="entry name" value="Integrase_catalytic"/>
</dbReference>
<dbReference type="eggNOG" id="COG0582">
    <property type="taxonomic scope" value="Bacteria"/>
</dbReference>
<accession>I3CK54</accession>
<dbReference type="Gene3D" id="1.10.150.130">
    <property type="match status" value="1"/>
</dbReference>
<evidence type="ECO:0000259" key="7">
    <source>
        <dbReference type="PROSITE" id="PS51900"/>
    </source>
</evidence>
<dbReference type="PROSITE" id="PS51900">
    <property type="entry name" value="CB"/>
    <property type="match status" value="1"/>
</dbReference>
<dbReference type="InterPro" id="IPR044068">
    <property type="entry name" value="CB"/>
</dbReference>